<dbReference type="OrthoDB" id="9803101at2"/>
<evidence type="ECO:0000313" key="3">
    <source>
        <dbReference type="EMBL" id="SFS45799.1"/>
    </source>
</evidence>
<reference evidence="3 4" key="1">
    <citation type="submission" date="2016-10" db="EMBL/GenBank/DDBJ databases">
        <authorList>
            <person name="de Groot N.N."/>
        </authorList>
    </citation>
    <scope>NUCLEOTIDE SEQUENCE [LARGE SCALE GENOMIC DNA]</scope>
    <source>
        <strain evidence="3 4">DSM 17074</strain>
    </source>
</reference>
<dbReference type="Gene3D" id="3.30.1330.40">
    <property type="entry name" value="RutC-like"/>
    <property type="match status" value="1"/>
</dbReference>
<evidence type="ECO:0000313" key="4">
    <source>
        <dbReference type="Proteomes" id="UP000199139"/>
    </source>
</evidence>
<organism evidence="3 4">
    <name type="scientific">Halolactibacillus miurensis</name>
    <dbReference type="NCBI Taxonomy" id="306541"/>
    <lineage>
        <taxon>Bacteria</taxon>
        <taxon>Bacillati</taxon>
        <taxon>Bacillota</taxon>
        <taxon>Bacilli</taxon>
        <taxon>Bacillales</taxon>
        <taxon>Bacillaceae</taxon>
        <taxon>Halolactibacillus</taxon>
    </lineage>
</organism>
<dbReference type="GO" id="GO:0019239">
    <property type="term" value="F:deaminase activity"/>
    <property type="evidence" value="ECO:0007669"/>
    <property type="project" value="TreeGrafter"/>
</dbReference>
<protein>
    <submittedName>
        <fullName evidence="3">2-iminobutanoate/2-iminopropanoate deaminase</fullName>
    </submittedName>
    <submittedName>
        <fullName evidence="2">Endoribonuclease L-PSP</fullName>
    </submittedName>
</protein>
<dbReference type="InterPro" id="IPR006056">
    <property type="entry name" value="RidA"/>
</dbReference>
<dbReference type="PANTHER" id="PTHR11803">
    <property type="entry name" value="2-IMINOBUTANOATE/2-IMINOPROPANOATE DEAMINASE RIDA"/>
    <property type="match status" value="1"/>
</dbReference>
<dbReference type="AlphaFoldDB" id="A0A1I6PZY6"/>
<keyword evidence="5" id="KW-1185">Reference proteome</keyword>
<name>A0A1I6PZY6_9BACI</name>
<dbReference type="RefSeq" id="WP_089852865.1">
    <property type="nucleotide sequence ID" value="NZ_BJWJ01000030.1"/>
</dbReference>
<evidence type="ECO:0000313" key="5">
    <source>
        <dbReference type="Proteomes" id="UP000321773"/>
    </source>
</evidence>
<sequence length="126" mass="14133">MTRKTYTGKTITSSGPYSHAVDAGDYVFFSGQTAYNAKDYNGETCDITTQTKRCFAHLEDVMEEAGVSFDDVIKVNVYLTGMTHFNDMNNVYQTYFHTPFPARTCVAVYELPLGADVEIECVVKRP</sequence>
<dbReference type="GO" id="GO:0005829">
    <property type="term" value="C:cytosol"/>
    <property type="evidence" value="ECO:0007669"/>
    <property type="project" value="TreeGrafter"/>
</dbReference>
<dbReference type="InterPro" id="IPR006175">
    <property type="entry name" value="YjgF/YER057c/UK114"/>
</dbReference>
<dbReference type="EMBL" id="FPAI01000003">
    <property type="protein sequence ID" value="SFS45799.1"/>
    <property type="molecule type" value="Genomic_DNA"/>
</dbReference>
<dbReference type="Pfam" id="PF01042">
    <property type="entry name" value="Ribonuc_L-PSP"/>
    <property type="match status" value="1"/>
</dbReference>
<comment type="similarity">
    <text evidence="1">Belongs to the RutC family.</text>
</comment>
<dbReference type="Proteomes" id="UP000199139">
    <property type="component" value="Unassembled WGS sequence"/>
</dbReference>
<evidence type="ECO:0000313" key="2">
    <source>
        <dbReference type="EMBL" id="GEM05345.1"/>
    </source>
</evidence>
<dbReference type="NCBIfam" id="TIGR00004">
    <property type="entry name" value="Rid family detoxifying hydrolase"/>
    <property type="match status" value="1"/>
</dbReference>
<dbReference type="CDD" id="cd00448">
    <property type="entry name" value="YjgF_YER057c_UK114_family"/>
    <property type="match status" value="1"/>
</dbReference>
<accession>A0A1I6PZY6</accession>
<dbReference type="PANTHER" id="PTHR11803:SF39">
    <property type="entry name" value="2-IMINOBUTANOATE_2-IMINOPROPANOATE DEAMINASE"/>
    <property type="match status" value="1"/>
</dbReference>
<evidence type="ECO:0000256" key="1">
    <source>
        <dbReference type="ARBA" id="ARBA00010552"/>
    </source>
</evidence>
<proteinExistence type="inferred from homology"/>
<dbReference type="EMBL" id="BJWJ01000030">
    <property type="protein sequence ID" value="GEM05345.1"/>
    <property type="molecule type" value="Genomic_DNA"/>
</dbReference>
<reference evidence="2 5" key="2">
    <citation type="submission" date="2019-07" db="EMBL/GenBank/DDBJ databases">
        <title>Whole genome shotgun sequence of Halolactibacillus miurensis NBRC 100873.</title>
        <authorList>
            <person name="Hosoyama A."/>
            <person name="Uohara A."/>
            <person name="Ohji S."/>
            <person name="Ichikawa N."/>
        </authorList>
    </citation>
    <scope>NUCLEOTIDE SEQUENCE [LARGE SCALE GENOMIC DNA]</scope>
    <source>
        <strain evidence="2 5">NBRC 100873</strain>
    </source>
</reference>
<dbReference type="InterPro" id="IPR035959">
    <property type="entry name" value="RutC-like_sf"/>
</dbReference>
<gene>
    <name evidence="2" type="ORF">HMI01_23330</name>
    <name evidence="3" type="ORF">SAMN05421668_10310</name>
</gene>
<dbReference type="Proteomes" id="UP000321773">
    <property type="component" value="Unassembled WGS sequence"/>
</dbReference>
<dbReference type="STRING" id="306541.SAMN05421668_10310"/>
<dbReference type="FunFam" id="3.30.1330.40:FF:000001">
    <property type="entry name" value="L-PSP family endoribonuclease"/>
    <property type="match status" value="1"/>
</dbReference>
<dbReference type="SUPFAM" id="SSF55298">
    <property type="entry name" value="YjgF-like"/>
    <property type="match status" value="1"/>
</dbReference>